<dbReference type="PANTHER" id="PTHR36923">
    <property type="entry name" value="FERREDOXIN"/>
    <property type="match status" value="1"/>
</dbReference>
<keyword evidence="5 8" id="KW-0408">Iron</keyword>
<dbReference type="PANTHER" id="PTHR36923:SF3">
    <property type="entry name" value="FERREDOXIN"/>
    <property type="match status" value="1"/>
</dbReference>
<evidence type="ECO:0000259" key="9">
    <source>
        <dbReference type="PROSITE" id="PS51379"/>
    </source>
</evidence>
<sequence>MSEEQWRITVDRTACLGSGMCVGVAPSHFSLVDGLSSPRREHAPPDTAVVEAAESCPVEAILVTSAESGATIAPE</sequence>
<dbReference type="Pfam" id="PF13459">
    <property type="entry name" value="Fer4_15"/>
    <property type="match status" value="1"/>
</dbReference>
<keyword evidence="7" id="KW-0003">3Fe-4S</keyword>
<evidence type="ECO:0000256" key="3">
    <source>
        <dbReference type="ARBA" id="ARBA00022723"/>
    </source>
</evidence>
<dbReference type="Gene3D" id="3.30.70.20">
    <property type="match status" value="1"/>
</dbReference>
<dbReference type="GO" id="GO:0051538">
    <property type="term" value="F:3 iron, 4 sulfur cluster binding"/>
    <property type="evidence" value="ECO:0007669"/>
    <property type="project" value="UniProtKB-KW"/>
</dbReference>
<dbReference type="PROSITE" id="PS51379">
    <property type="entry name" value="4FE4S_FER_2"/>
    <property type="match status" value="1"/>
</dbReference>
<dbReference type="Proteomes" id="UP000655751">
    <property type="component" value="Unassembled WGS sequence"/>
</dbReference>
<evidence type="ECO:0000256" key="6">
    <source>
        <dbReference type="ARBA" id="ARBA00023014"/>
    </source>
</evidence>
<dbReference type="EMBL" id="JADMLG010000011">
    <property type="protein sequence ID" value="MBH0779625.1"/>
    <property type="molecule type" value="Genomic_DNA"/>
</dbReference>
<dbReference type="PRINTS" id="PR00352">
    <property type="entry name" value="3FE4SFRDOXIN"/>
</dbReference>
<dbReference type="GO" id="GO:0009055">
    <property type="term" value="F:electron transfer activity"/>
    <property type="evidence" value="ECO:0007669"/>
    <property type="project" value="UniProtKB-UniRule"/>
</dbReference>
<evidence type="ECO:0000256" key="1">
    <source>
        <dbReference type="ARBA" id="ARBA00001927"/>
    </source>
</evidence>
<protein>
    <recommendedName>
        <fullName evidence="8">Ferredoxin</fullName>
    </recommendedName>
</protein>
<dbReference type="InterPro" id="IPR017896">
    <property type="entry name" value="4Fe4S_Fe-S-bd"/>
</dbReference>
<keyword evidence="11" id="KW-1185">Reference proteome</keyword>
<evidence type="ECO:0000256" key="4">
    <source>
        <dbReference type="ARBA" id="ARBA00022982"/>
    </source>
</evidence>
<keyword evidence="4 8" id="KW-0249">Electron transport</keyword>
<keyword evidence="2 8" id="KW-0813">Transport</keyword>
<keyword evidence="3 8" id="KW-0479">Metal-binding</keyword>
<dbReference type="InterPro" id="IPR001080">
    <property type="entry name" value="3Fe4S_ferredoxin"/>
</dbReference>
<comment type="function">
    <text evidence="8">Ferredoxins are iron-sulfur proteins that transfer electrons in a wide variety of metabolic reactions.</text>
</comment>
<comment type="caution">
    <text evidence="10">The sequence shown here is derived from an EMBL/GenBank/DDBJ whole genome shotgun (WGS) entry which is preliminary data.</text>
</comment>
<dbReference type="GO" id="GO:0005506">
    <property type="term" value="F:iron ion binding"/>
    <property type="evidence" value="ECO:0007669"/>
    <property type="project" value="UniProtKB-UniRule"/>
</dbReference>
<evidence type="ECO:0000256" key="5">
    <source>
        <dbReference type="ARBA" id="ARBA00023004"/>
    </source>
</evidence>
<dbReference type="InterPro" id="IPR051269">
    <property type="entry name" value="Fe-S_cluster_ET"/>
</dbReference>
<gene>
    <name evidence="10" type="ORF">IT779_25470</name>
</gene>
<organism evidence="10 11">
    <name type="scientific">Nocardia bovistercoris</name>
    <dbReference type="NCBI Taxonomy" id="2785916"/>
    <lineage>
        <taxon>Bacteria</taxon>
        <taxon>Bacillati</taxon>
        <taxon>Actinomycetota</taxon>
        <taxon>Actinomycetes</taxon>
        <taxon>Mycobacteriales</taxon>
        <taxon>Nocardiaceae</taxon>
        <taxon>Nocardia</taxon>
    </lineage>
</organism>
<dbReference type="RefSeq" id="WP_196151925.1">
    <property type="nucleotide sequence ID" value="NZ_JADMLG010000011.1"/>
</dbReference>
<evidence type="ECO:0000313" key="11">
    <source>
        <dbReference type="Proteomes" id="UP000655751"/>
    </source>
</evidence>
<evidence type="ECO:0000256" key="2">
    <source>
        <dbReference type="ARBA" id="ARBA00022448"/>
    </source>
</evidence>
<evidence type="ECO:0000313" key="10">
    <source>
        <dbReference type="EMBL" id="MBH0779625.1"/>
    </source>
</evidence>
<proteinExistence type="predicted"/>
<keyword evidence="6 8" id="KW-0411">Iron-sulfur</keyword>
<reference evidence="10" key="1">
    <citation type="submission" date="2020-11" db="EMBL/GenBank/DDBJ databases">
        <title>Nocardia NEAU-351.nov., a novel actinomycete isolated from the cow dung.</title>
        <authorList>
            <person name="Zhang X."/>
        </authorList>
    </citation>
    <scope>NUCLEOTIDE SEQUENCE</scope>
    <source>
        <strain evidence="10">NEAU-351</strain>
    </source>
</reference>
<feature type="domain" description="4Fe-4S ferredoxin-type" evidence="9">
    <location>
        <begin position="6"/>
        <end position="34"/>
    </location>
</feature>
<comment type="cofactor">
    <cofactor evidence="1">
        <name>[3Fe-4S] cluster</name>
        <dbReference type="ChEBI" id="CHEBI:21137"/>
    </cofactor>
</comment>
<dbReference type="AlphaFoldDB" id="A0A931IFX8"/>
<dbReference type="SUPFAM" id="SSF54862">
    <property type="entry name" value="4Fe-4S ferredoxins"/>
    <property type="match status" value="1"/>
</dbReference>
<evidence type="ECO:0000256" key="7">
    <source>
        <dbReference type="ARBA" id="ARBA00023291"/>
    </source>
</evidence>
<accession>A0A931IFX8</accession>
<evidence type="ECO:0000256" key="8">
    <source>
        <dbReference type="RuleBase" id="RU368020"/>
    </source>
</evidence>
<name>A0A931IFX8_9NOCA</name>